<feature type="transmembrane region" description="Helical" evidence="11">
    <location>
        <begin position="112"/>
        <end position="134"/>
    </location>
</feature>
<feature type="transmembrane region" description="Helical" evidence="11">
    <location>
        <begin position="88"/>
        <end position="106"/>
    </location>
</feature>
<dbReference type="EMBL" id="JACJHR010000084">
    <property type="protein sequence ID" value="MBB2504901.1"/>
    <property type="molecule type" value="Genomic_DNA"/>
</dbReference>
<dbReference type="GO" id="GO:0022857">
    <property type="term" value="F:transmembrane transporter activity"/>
    <property type="evidence" value="ECO:0007669"/>
    <property type="project" value="InterPro"/>
</dbReference>
<accession>A0A8E2B8D3</accession>
<reference evidence="12 13" key="1">
    <citation type="submission" date="2020-08" db="EMBL/GenBank/DDBJ databases">
        <title>Amycolatopsis echigonensis JCM 21831.</title>
        <authorList>
            <person name="Tedsree N."/>
            <person name="Kuncharoen N."/>
            <person name="Likhitwitayawuid K."/>
            <person name="Tanasupawat S."/>
        </authorList>
    </citation>
    <scope>NUCLEOTIDE SEQUENCE [LARGE SCALE GENOMIC DNA]</scope>
    <source>
        <strain evidence="12 13">JCM 21831</strain>
    </source>
</reference>
<dbReference type="GO" id="GO:0005886">
    <property type="term" value="C:plasma membrane"/>
    <property type="evidence" value="ECO:0007669"/>
    <property type="project" value="UniProtKB-SubCell"/>
</dbReference>
<dbReference type="CDD" id="cd06579">
    <property type="entry name" value="TM_PBP1_transp_AraH_like"/>
    <property type="match status" value="1"/>
</dbReference>
<keyword evidence="2" id="KW-0813">Transport</keyword>
<evidence type="ECO:0000256" key="1">
    <source>
        <dbReference type="ARBA" id="ARBA00004651"/>
    </source>
</evidence>
<evidence type="ECO:0000313" key="13">
    <source>
        <dbReference type="Proteomes" id="UP000550260"/>
    </source>
</evidence>
<comment type="function">
    <text evidence="9">Part of the binding-protein-dependent transport system for D-xylose. Probably responsible for the translocation of the substrate across the membrane.</text>
</comment>
<dbReference type="Proteomes" id="UP000550260">
    <property type="component" value="Unassembled WGS sequence"/>
</dbReference>
<evidence type="ECO:0000256" key="6">
    <source>
        <dbReference type="ARBA" id="ARBA00022692"/>
    </source>
</evidence>
<evidence type="ECO:0000256" key="10">
    <source>
        <dbReference type="ARBA" id="ARBA00035686"/>
    </source>
</evidence>
<evidence type="ECO:0000256" key="7">
    <source>
        <dbReference type="ARBA" id="ARBA00022989"/>
    </source>
</evidence>
<evidence type="ECO:0000256" key="8">
    <source>
        <dbReference type="ARBA" id="ARBA00023136"/>
    </source>
</evidence>
<gene>
    <name evidence="12" type="ORF">H5411_37890</name>
</gene>
<evidence type="ECO:0000256" key="11">
    <source>
        <dbReference type="SAM" id="Phobius"/>
    </source>
</evidence>
<evidence type="ECO:0000256" key="3">
    <source>
        <dbReference type="ARBA" id="ARBA00022475"/>
    </source>
</evidence>
<evidence type="ECO:0000256" key="4">
    <source>
        <dbReference type="ARBA" id="ARBA00022519"/>
    </source>
</evidence>
<organism evidence="12 13">
    <name type="scientific">Amycolatopsis echigonensis</name>
    <dbReference type="NCBI Taxonomy" id="2576905"/>
    <lineage>
        <taxon>Bacteria</taxon>
        <taxon>Bacillati</taxon>
        <taxon>Actinomycetota</taxon>
        <taxon>Actinomycetes</taxon>
        <taxon>Pseudonocardiales</taxon>
        <taxon>Pseudonocardiaceae</taxon>
        <taxon>Amycolatopsis</taxon>
    </lineage>
</organism>
<feature type="transmembrane region" description="Helical" evidence="11">
    <location>
        <begin position="275"/>
        <end position="292"/>
    </location>
</feature>
<sequence>MSQTLSPAQPAPPARRVQAAPRSVVRRVIARPELSSLLGVVAVFVLFYAVAPPFRSPAALSTVLYSSSTIGIVAVAVALLMIGGEFDLSAGVAVTSSSLTGAMVAFQFSVNVWVGVAAALVLSLGIGFLNGYLVMRTKLPSFLITLATFLMLQGLNLAITKLVSGNVATDSIADMDGFDSAKAFFASDIPLGGVTIKVTVLWWIVFVAIATWILLRTKTGNWIFAVGGQQDSSRAVGVPVKQTKIGLFMAVGFLAWFGGMHQLFAFDSVQSGTGVGQELLFIAAAVIGGCLLTGGYGSAIGAGIGALIYGATTQGIVYAGWNPDWVKFFVGATLLIATLLNMWVRLRTSRR</sequence>
<keyword evidence="5" id="KW-0762">Sugar transport</keyword>
<feature type="transmembrane region" description="Helical" evidence="11">
    <location>
        <begin position="325"/>
        <end position="344"/>
    </location>
</feature>
<comment type="caution">
    <text evidence="12">The sequence shown here is derived from an EMBL/GenBank/DDBJ whole genome shotgun (WGS) entry which is preliminary data.</text>
</comment>
<dbReference type="PANTHER" id="PTHR32196:SF32">
    <property type="entry name" value="XYLOSE TRANSPORT SYSTEM PERMEASE PROTEIN XYLH"/>
    <property type="match status" value="1"/>
</dbReference>
<evidence type="ECO:0000256" key="2">
    <source>
        <dbReference type="ARBA" id="ARBA00022448"/>
    </source>
</evidence>
<feature type="transmembrane region" description="Helical" evidence="11">
    <location>
        <begin position="34"/>
        <end position="51"/>
    </location>
</feature>
<dbReference type="InterPro" id="IPR001851">
    <property type="entry name" value="ABC_transp_permease"/>
</dbReference>
<feature type="transmembrane region" description="Helical" evidence="11">
    <location>
        <begin position="245"/>
        <end position="263"/>
    </location>
</feature>
<keyword evidence="6 11" id="KW-0812">Transmembrane</keyword>
<keyword evidence="7 11" id="KW-1133">Transmembrane helix</keyword>
<evidence type="ECO:0000256" key="5">
    <source>
        <dbReference type="ARBA" id="ARBA00022597"/>
    </source>
</evidence>
<feature type="transmembrane region" description="Helical" evidence="11">
    <location>
        <begin position="194"/>
        <end position="215"/>
    </location>
</feature>
<dbReference type="Pfam" id="PF02653">
    <property type="entry name" value="BPD_transp_2"/>
    <property type="match status" value="1"/>
</dbReference>
<evidence type="ECO:0000256" key="9">
    <source>
        <dbReference type="ARBA" id="ARBA00035611"/>
    </source>
</evidence>
<dbReference type="RefSeq" id="WP_183126558.1">
    <property type="nucleotide sequence ID" value="NZ_JACJHR010000084.1"/>
</dbReference>
<feature type="transmembrane region" description="Helical" evidence="11">
    <location>
        <begin position="63"/>
        <end position="81"/>
    </location>
</feature>
<protein>
    <recommendedName>
        <fullName evidence="10">Xylose transport system permease protein XylH</fullName>
    </recommendedName>
</protein>
<dbReference type="AlphaFoldDB" id="A0A8E2B8D3"/>
<dbReference type="PANTHER" id="PTHR32196">
    <property type="entry name" value="ABC TRANSPORTER PERMEASE PROTEIN YPHD-RELATED-RELATED"/>
    <property type="match status" value="1"/>
</dbReference>
<evidence type="ECO:0000313" key="12">
    <source>
        <dbReference type="EMBL" id="MBB2504901.1"/>
    </source>
</evidence>
<name>A0A8E2B8D3_9PSEU</name>
<keyword evidence="8 11" id="KW-0472">Membrane</keyword>
<feature type="transmembrane region" description="Helical" evidence="11">
    <location>
        <begin position="141"/>
        <end position="159"/>
    </location>
</feature>
<comment type="subcellular location">
    <subcellularLocation>
        <location evidence="1">Cell membrane</location>
        <topology evidence="1">Multi-pass membrane protein</topology>
    </subcellularLocation>
</comment>
<keyword evidence="3" id="KW-1003">Cell membrane</keyword>
<feature type="transmembrane region" description="Helical" evidence="11">
    <location>
        <begin position="299"/>
        <end position="319"/>
    </location>
</feature>
<proteinExistence type="predicted"/>
<keyword evidence="4" id="KW-0997">Cell inner membrane</keyword>